<protein>
    <submittedName>
        <fullName evidence="2">Uncharacterized protein</fullName>
    </submittedName>
</protein>
<evidence type="ECO:0000313" key="3">
    <source>
        <dbReference type="Proteomes" id="UP001152803"/>
    </source>
</evidence>
<dbReference type="Proteomes" id="UP001152803">
    <property type="component" value="Unassembled WGS sequence"/>
</dbReference>
<reference evidence="2" key="1">
    <citation type="journal article" date="2023" name="Science">
        <title>Genome structures resolve the early diversification of teleost fishes.</title>
        <authorList>
            <person name="Parey E."/>
            <person name="Louis A."/>
            <person name="Montfort J."/>
            <person name="Bouchez O."/>
            <person name="Roques C."/>
            <person name="Iampietro C."/>
            <person name="Lluch J."/>
            <person name="Castinel A."/>
            <person name="Donnadieu C."/>
            <person name="Desvignes T."/>
            <person name="Floi Bucao C."/>
            <person name="Jouanno E."/>
            <person name="Wen M."/>
            <person name="Mejri S."/>
            <person name="Dirks R."/>
            <person name="Jansen H."/>
            <person name="Henkel C."/>
            <person name="Chen W.J."/>
            <person name="Zahm M."/>
            <person name="Cabau C."/>
            <person name="Klopp C."/>
            <person name="Thompson A.W."/>
            <person name="Robinson-Rechavi M."/>
            <person name="Braasch I."/>
            <person name="Lecointre G."/>
            <person name="Bobe J."/>
            <person name="Postlethwait J.H."/>
            <person name="Berthelot C."/>
            <person name="Roest Crollius H."/>
            <person name="Guiguen Y."/>
        </authorList>
    </citation>
    <scope>NUCLEOTIDE SEQUENCE</scope>
    <source>
        <strain evidence="2">Concon-B</strain>
    </source>
</reference>
<feature type="compositionally biased region" description="Basic residues" evidence="1">
    <location>
        <begin position="83"/>
        <end position="103"/>
    </location>
</feature>
<dbReference type="OrthoDB" id="8964319at2759"/>
<name>A0A9Q1DMG8_CONCO</name>
<comment type="caution">
    <text evidence="2">The sequence shown here is derived from an EMBL/GenBank/DDBJ whole genome shotgun (WGS) entry which is preliminary data.</text>
</comment>
<sequence>MIKTAGFFRYTLWRRVSSGGRGAGIVAQRSRFLFSVAVPHPTGIKPATSACAAQMSNSVDSPGELSFVSEHDTLSDSSDTSARRQRQRKEKEKKKKKKTRKKSERGVASHAPCETAADPTLPSSPCERKTPKVAERPATGQTNGAFEPDTD</sequence>
<evidence type="ECO:0000313" key="2">
    <source>
        <dbReference type="EMBL" id="KAJ8275282.1"/>
    </source>
</evidence>
<feature type="region of interest" description="Disordered" evidence="1">
    <location>
        <begin position="49"/>
        <end position="151"/>
    </location>
</feature>
<feature type="compositionally biased region" description="Basic and acidic residues" evidence="1">
    <location>
        <begin position="126"/>
        <end position="135"/>
    </location>
</feature>
<keyword evidence="3" id="KW-1185">Reference proteome</keyword>
<organism evidence="2 3">
    <name type="scientific">Conger conger</name>
    <name type="common">Conger eel</name>
    <name type="synonym">Muraena conger</name>
    <dbReference type="NCBI Taxonomy" id="82655"/>
    <lineage>
        <taxon>Eukaryota</taxon>
        <taxon>Metazoa</taxon>
        <taxon>Chordata</taxon>
        <taxon>Craniata</taxon>
        <taxon>Vertebrata</taxon>
        <taxon>Euteleostomi</taxon>
        <taxon>Actinopterygii</taxon>
        <taxon>Neopterygii</taxon>
        <taxon>Teleostei</taxon>
        <taxon>Anguilliformes</taxon>
        <taxon>Congridae</taxon>
        <taxon>Conger</taxon>
    </lineage>
</organism>
<evidence type="ECO:0000256" key="1">
    <source>
        <dbReference type="SAM" id="MobiDB-lite"/>
    </source>
</evidence>
<dbReference type="EMBL" id="JAFJMO010000006">
    <property type="protein sequence ID" value="KAJ8275282.1"/>
    <property type="molecule type" value="Genomic_DNA"/>
</dbReference>
<dbReference type="AlphaFoldDB" id="A0A9Q1DMG8"/>
<gene>
    <name evidence="2" type="ORF">COCON_G00099070</name>
</gene>
<accession>A0A9Q1DMG8</accession>
<proteinExistence type="predicted"/>